<dbReference type="Proteomes" id="UP001153076">
    <property type="component" value="Unassembled WGS sequence"/>
</dbReference>
<evidence type="ECO:0000313" key="1">
    <source>
        <dbReference type="EMBL" id="KAJ8437083.1"/>
    </source>
</evidence>
<organism evidence="1 2">
    <name type="scientific">Carnegiea gigantea</name>
    <dbReference type="NCBI Taxonomy" id="171969"/>
    <lineage>
        <taxon>Eukaryota</taxon>
        <taxon>Viridiplantae</taxon>
        <taxon>Streptophyta</taxon>
        <taxon>Embryophyta</taxon>
        <taxon>Tracheophyta</taxon>
        <taxon>Spermatophyta</taxon>
        <taxon>Magnoliopsida</taxon>
        <taxon>eudicotyledons</taxon>
        <taxon>Gunneridae</taxon>
        <taxon>Pentapetalae</taxon>
        <taxon>Caryophyllales</taxon>
        <taxon>Cactineae</taxon>
        <taxon>Cactaceae</taxon>
        <taxon>Cactoideae</taxon>
        <taxon>Echinocereeae</taxon>
        <taxon>Carnegiea</taxon>
    </lineage>
</organism>
<dbReference type="AlphaFoldDB" id="A0A9Q1QCD5"/>
<evidence type="ECO:0000313" key="2">
    <source>
        <dbReference type="Proteomes" id="UP001153076"/>
    </source>
</evidence>
<protein>
    <submittedName>
        <fullName evidence="1">Uncharacterized protein</fullName>
    </submittedName>
</protein>
<reference evidence="1" key="1">
    <citation type="submission" date="2022-04" db="EMBL/GenBank/DDBJ databases">
        <title>Carnegiea gigantea Genome sequencing and assembly v2.</title>
        <authorList>
            <person name="Copetti D."/>
            <person name="Sanderson M.J."/>
            <person name="Burquez A."/>
            <person name="Wojciechowski M.F."/>
        </authorList>
    </citation>
    <scope>NUCLEOTIDE SEQUENCE</scope>
    <source>
        <strain evidence="1">SGP5-SGP5p</strain>
        <tissue evidence="1">Aerial part</tissue>
    </source>
</reference>
<gene>
    <name evidence="1" type="ORF">Cgig2_016437</name>
</gene>
<comment type="caution">
    <text evidence="1">The sequence shown here is derived from an EMBL/GenBank/DDBJ whole genome shotgun (WGS) entry which is preliminary data.</text>
</comment>
<sequence>MVNRTDRFFFNFLNPATNWLRLFFEDQNFRGFETHSCLLLLLLIRSLLLCCPSWFSVLGARWPAAAAVRQFPSRLLLPWLLTAFLDRLRHLLFGFAYGRPLRPSLPLPLQSVRPHHVHSIPPRKSIHQATLFVEKYHANKELQFLIEDLKAGNLSALQLLEDDGDWDKTQFWAVMKFLQQSARFEEIPEVPIFVLFSFFAFFIDDENSGVSQQIDV</sequence>
<dbReference type="EMBL" id="JAKOGI010000317">
    <property type="protein sequence ID" value="KAJ8437083.1"/>
    <property type="molecule type" value="Genomic_DNA"/>
</dbReference>
<keyword evidence="2" id="KW-1185">Reference proteome</keyword>
<proteinExistence type="predicted"/>
<name>A0A9Q1QCD5_9CARY</name>
<accession>A0A9Q1QCD5</accession>
<dbReference type="OrthoDB" id="185373at2759"/>